<keyword evidence="3 7" id="KW-0812">Transmembrane</keyword>
<dbReference type="GO" id="GO:0016036">
    <property type="term" value="P:cellular response to phosphate starvation"/>
    <property type="evidence" value="ECO:0007669"/>
    <property type="project" value="TreeGrafter"/>
</dbReference>
<evidence type="ECO:0000256" key="3">
    <source>
        <dbReference type="ARBA" id="ARBA00022692"/>
    </source>
</evidence>
<dbReference type="EMBL" id="JANBUW010000271">
    <property type="protein sequence ID" value="KAJ2847727.1"/>
    <property type="molecule type" value="Genomic_DNA"/>
</dbReference>
<dbReference type="GO" id="GO:0005794">
    <property type="term" value="C:Golgi apparatus"/>
    <property type="evidence" value="ECO:0007669"/>
    <property type="project" value="TreeGrafter"/>
</dbReference>
<dbReference type="CDD" id="cd14447">
    <property type="entry name" value="SPX"/>
    <property type="match status" value="1"/>
</dbReference>
<feature type="region of interest" description="Disordered" evidence="6">
    <location>
        <begin position="783"/>
        <end position="806"/>
    </location>
</feature>
<feature type="transmembrane region" description="Helical" evidence="7">
    <location>
        <begin position="501"/>
        <end position="522"/>
    </location>
</feature>
<evidence type="ECO:0000256" key="7">
    <source>
        <dbReference type="SAM" id="Phobius"/>
    </source>
</evidence>
<dbReference type="Proteomes" id="UP001139887">
    <property type="component" value="Unassembled WGS sequence"/>
</dbReference>
<dbReference type="OrthoDB" id="9970435at2759"/>
<accession>A0A9W8IC92</accession>
<dbReference type="InterPro" id="IPR004331">
    <property type="entry name" value="SPX_dom"/>
</dbReference>
<dbReference type="CDD" id="cd14475">
    <property type="entry name" value="SPX_SYG1_like"/>
    <property type="match status" value="1"/>
</dbReference>
<keyword evidence="4 7" id="KW-1133">Transmembrane helix</keyword>
<evidence type="ECO:0000313" key="10">
    <source>
        <dbReference type="EMBL" id="KAJ2847727.1"/>
    </source>
</evidence>
<feature type="transmembrane region" description="Helical" evidence="7">
    <location>
        <begin position="427"/>
        <end position="449"/>
    </location>
</feature>
<sequence>MKFGKYLESEQVPEWAKMYVDYSGLKHSIKLIAAAIANHNRQVPAERMSLIRRASSYLGYSSMQPSEIPFPPNAVHPGQPQCPNAQIGSSVAGTGPRQGLRSRMNSCASQCAEGSGCSHFGSIVSATPQIAMTMSAANSGKVAATPIELAQQANIKLPPSAYDTFTGGIRARQVTSSSSNVSAGEFKRKVTSRLPEEQAFFQQMEQELVKVNDFFRQKLVLFSTRLDNIKRQQEIYDEMLRSEIEEASPQFQLSQLGQLPSYNTKTNPNPFYSEPSVQLRAARSKIKRAILELYRGTDLLKNYRIMCYTAFIKALKKYQKTAGWCMGTDYFLNRVDTCYLATSDQLNIMATDLEDMYVAKYANGSRSKGMDKLRVTTTHNAGAHQGSVFRSGIMLGLSIPLVVRAIYEANLLSNEERVPYHRQLLQIYGSIFLVLGFLLLFSLNIQAWMRAHINYRFIFEIDPRDYLSAWQFLELSSLFFFIASIVIWVNFALHIDHGSYICIYVLIGVLVGLFLLPVKAVYWTSRWWLIRSLGRVLLSGLFRVEFRDFFLGDELCSLTYTFSMVLMLGCAGANDWTSLDDVCNTTQWWSNAALLMLPNVFRLLQCIRRYYDSGDAFPHLANGAKYTSTILTIWLATTNQIVGGSVWKPIWVASAILNSCFTSLWDLLMDWGLCEVKSKHRFLRSELKFEHAWVYYAAMVMDVALRFVWIMQISPTFFSFGHSVHRSTLSYIAAALEVIRRFVWNFFRVENEHVSNCGQFRATTDIPLPFRFEEQGSDSESVRNEFEHEYSSPPATANSTPRALVG</sequence>
<evidence type="ECO:0000256" key="1">
    <source>
        <dbReference type="ARBA" id="ARBA00004141"/>
    </source>
</evidence>
<evidence type="ECO:0000256" key="6">
    <source>
        <dbReference type="SAM" id="MobiDB-lite"/>
    </source>
</evidence>
<dbReference type="Pfam" id="PF03124">
    <property type="entry name" value="EXS"/>
    <property type="match status" value="1"/>
</dbReference>
<evidence type="ECO:0000256" key="4">
    <source>
        <dbReference type="ARBA" id="ARBA00022989"/>
    </source>
</evidence>
<evidence type="ECO:0000313" key="11">
    <source>
        <dbReference type="Proteomes" id="UP001139887"/>
    </source>
</evidence>
<dbReference type="AlphaFoldDB" id="A0A9W8IC92"/>
<evidence type="ECO:0000256" key="2">
    <source>
        <dbReference type="ARBA" id="ARBA00009665"/>
    </source>
</evidence>
<dbReference type="GO" id="GO:0006817">
    <property type="term" value="P:phosphate ion transport"/>
    <property type="evidence" value="ECO:0007669"/>
    <property type="project" value="TreeGrafter"/>
</dbReference>
<feature type="domain" description="SPX" evidence="9">
    <location>
        <begin position="1"/>
        <end position="332"/>
    </location>
</feature>
<comment type="similarity">
    <text evidence="2">Belongs to the SYG1 (TC 2.A.94) family.</text>
</comment>
<organism evidence="10 11">
    <name type="scientific">Coemansia brasiliensis</name>
    <dbReference type="NCBI Taxonomy" id="2650707"/>
    <lineage>
        <taxon>Eukaryota</taxon>
        <taxon>Fungi</taxon>
        <taxon>Fungi incertae sedis</taxon>
        <taxon>Zoopagomycota</taxon>
        <taxon>Kickxellomycotina</taxon>
        <taxon>Kickxellomycetes</taxon>
        <taxon>Kickxellales</taxon>
        <taxon>Kickxellaceae</taxon>
        <taxon>Coemansia</taxon>
    </lineage>
</organism>
<dbReference type="PANTHER" id="PTHR10783">
    <property type="entry name" value="XENOTROPIC AND POLYTROPIC RETROVIRUS RECEPTOR 1-RELATED"/>
    <property type="match status" value="1"/>
</dbReference>
<evidence type="ECO:0000256" key="5">
    <source>
        <dbReference type="ARBA" id="ARBA00023136"/>
    </source>
</evidence>
<reference evidence="10" key="1">
    <citation type="submission" date="2022-07" db="EMBL/GenBank/DDBJ databases">
        <title>Phylogenomic reconstructions and comparative analyses of Kickxellomycotina fungi.</title>
        <authorList>
            <person name="Reynolds N.K."/>
            <person name="Stajich J.E."/>
            <person name="Barry K."/>
            <person name="Grigoriev I.V."/>
            <person name="Crous P."/>
            <person name="Smith M.E."/>
        </authorList>
    </citation>
    <scope>NUCLEOTIDE SEQUENCE</scope>
    <source>
        <strain evidence="10">NRRL 1566</strain>
    </source>
</reference>
<dbReference type="InterPro" id="IPR004342">
    <property type="entry name" value="EXS_C"/>
</dbReference>
<feature type="domain" description="EXS" evidence="8">
    <location>
        <begin position="582"/>
        <end position="780"/>
    </location>
</feature>
<dbReference type="GO" id="GO:0000822">
    <property type="term" value="F:inositol hexakisphosphate binding"/>
    <property type="evidence" value="ECO:0007669"/>
    <property type="project" value="TreeGrafter"/>
</dbReference>
<comment type="caution">
    <text evidence="10">The sequence shown here is derived from an EMBL/GenBank/DDBJ whole genome shotgun (WGS) entry which is preliminary data.</text>
</comment>
<protein>
    <submittedName>
        <fullName evidence="10">Signal transduction protein</fullName>
    </submittedName>
</protein>
<proteinExistence type="inferred from homology"/>
<dbReference type="PROSITE" id="PS51380">
    <property type="entry name" value="EXS"/>
    <property type="match status" value="1"/>
</dbReference>
<feature type="transmembrane region" description="Helical" evidence="7">
    <location>
        <begin position="693"/>
        <end position="711"/>
    </location>
</feature>
<keyword evidence="11" id="KW-1185">Reference proteome</keyword>
<gene>
    <name evidence="10" type="primary">SYG1</name>
    <name evidence="10" type="ORF">IWW36_003704</name>
</gene>
<evidence type="ECO:0000259" key="8">
    <source>
        <dbReference type="PROSITE" id="PS51380"/>
    </source>
</evidence>
<feature type="transmembrane region" description="Helical" evidence="7">
    <location>
        <begin position="469"/>
        <end position="489"/>
    </location>
</feature>
<feature type="compositionally biased region" description="Polar residues" evidence="6">
    <location>
        <begin position="793"/>
        <end position="806"/>
    </location>
</feature>
<dbReference type="Pfam" id="PF03105">
    <property type="entry name" value="SPX"/>
    <property type="match status" value="2"/>
</dbReference>
<evidence type="ECO:0000259" key="9">
    <source>
        <dbReference type="PROSITE" id="PS51382"/>
    </source>
</evidence>
<name>A0A9W8IC92_9FUNG</name>
<comment type="subcellular location">
    <subcellularLocation>
        <location evidence="1">Membrane</location>
        <topology evidence="1">Multi-pass membrane protein</topology>
    </subcellularLocation>
</comment>
<dbReference type="PROSITE" id="PS51382">
    <property type="entry name" value="SPX"/>
    <property type="match status" value="1"/>
</dbReference>
<dbReference type="PANTHER" id="PTHR10783:SF103">
    <property type="entry name" value="SOLUTE CARRIER FAMILY 53 MEMBER 1"/>
    <property type="match status" value="1"/>
</dbReference>
<keyword evidence="5 7" id="KW-0472">Membrane</keyword>
<dbReference type="GO" id="GO:0005886">
    <property type="term" value="C:plasma membrane"/>
    <property type="evidence" value="ECO:0007669"/>
    <property type="project" value="TreeGrafter"/>
</dbReference>